<evidence type="ECO:0000256" key="2">
    <source>
        <dbReference type="ARBA" id="ARBA00022771"/>
    </source>
</evidence>
<dbReference type="InterPro" id="IPR002694">
    <property type="entry name" value="Znf_CHC2"/>
</dbReference>
<evidence type="ECO:0000313" key="6">
    <source>
        <dbReference type="Proteomes" id="UP000347681"/>
    </source>
</evidence>
<dbReference type="PANTHER" id="PTHR30313:SF2">
    <property type="entry name" value="DNA PRIMASE"/>
    <property type="match status" value="1"/>
</dbReference>
<feature type="domain" description="Zinc finger CHC2-type" evidence="4">
    <location>
        <begin position="7"/>
        <end position="94"/>
    </location>
</feature>
<dbReference type="SUPFAM" id="SSF56731">
    <property type="entry name" value="DNA primase core"/>
    <property type="match status" value="1"/>
</dbReference>
<evidence type="ECO:0000313" key="5">
    <source>
        <dbReference type="EMBL" id="KAA5380421.1"/>
    </source>
</evidence>
<keyword evidence="3" id="KW-0862">Zinc</keyword>
<dbReference type="Pfam" id="PF13155">
    <property type="entry name" value="Toprim_2"/>
    <property type="match status" value="1"/>
</dbReference>
<dbReference type="AlphaFoldDB" id="A0A5M5ZQL3"/>
<keyword evidence="2" id="KW-0863">Zinc-finger</keyword>
<evidence type="ECO:0000256" key="3">
    <source>
        <dbReference type="ARBA" id="ARBA00022833"/>
    </source>
</evidence>
<organism evidence="5 6">
    <name type="scientific">Phocaeicola dorei</name>
    <dbReference type="NCBI Taxonomy" id="357276"/>
    <lineage>
        <taxon>Bacteria</taxon>
        <taxon>Pseudomonadati</taxon>
        <taxon>Bacteroidota</taxon>
        <taxon>Bacteroidia</taxon>
        <taxon>Bacteroidales</taxon>
        <taxon>Bacteroidaceae</taxon>
        <taxon>Phocaeicola</taxon>
    </lineage>
</organism>
<dbReference type="GO" id="GO:0005737">
    <property type="term" value="C:cytoplasm"/>
    <property type="evidence" value="ECO:0007669"/>
    <property type="project" value="TreeGrafter"/>
</dbReference>
<keyword evidence="1" id="KW-0479">Metal-binding</keyword>
<comment type="caution">
    <text evidence="5">The sequence shown here is derived from an EMBL/GenBank/DDBJ whole genome shotgun (WGS) entry which is preliminary data.</text>
</comment>
<dbReference type="Proteomes" id="UP000347681">
    <property type="component" value="Unassembled WGS sequence"/>
</dbReference>
<dbReference type="RefSeq" id="WP_149941160.1">
    <property type="nucleotide sequence ID" value="NZ_VVZB01000013.1"/>
</dbReference>
<dbReference type="SUPFAM" id="SSF57783">
    <property type="entry name" value="Zinc beta-ribbon"/>
    <property type="match status" value="1"/>
</dbReference>
<dbReference type="Gene3D" id="3.40.1360.10">
    <property type="match status" value="1"/>
</dbReference>
<dbReference type="GO" id="GO:0006269">
    <property type="term" value="P:DNA replication, synthesis of primer"/>
    <property type="evidence" value="ECO:0007669"/>
    <property type="project" value="TreeGrafter"/>
</dbReference>
<dbReference type="Gene3D" id="3.90.580.10">
    <property type="entry name" value="Zinc finger, CHC2-type domain"/>
    <property type="match status" value="1"/>
</dbReference>
<name>A0A5M5ZQL3_9BACT</name>
<dbReference type="GO" id="GO:0003677">
    <property type="term" value="F:DNA binding"/>
    <property type="evidence" value="ECO:0007669"/>
    <property type="project" value="InterPro"/>
</dbReference>
<dbReference type="GO" id="GO:0008270">
    <property type="term" value="F:zinc ion binding"/>
    <property type="evidence" value="ECO:0007669"/>
    <property type="project" value="UniProtKB-KW"/>
</dbReference>
<gene>
    <name evidence="5" type="ORF">F2Y61_18385</name>
</gene>
<accession>A0A5M5ZQL3</accession>
<dbReference type="PANTHER" id="PTHR30313">
    <property type="entry name" value="DNA PRIMASE"/>
    <property type="match status" value="1"/>
</dbReference>
<protein>
    <submittedName>
        <fullName evidence="5">DNA primase</fullName>
    </submittedName>
</protein>
<dbReference type="InterPro" id="IPR050219">
    <property type="entry name" value="DnaG_primase"/>
</dbReference>
<evidence type="ECO:0000256" key="1">
    <source>
        <dbReference type="ARBA" id="ARBA00022723"/>
    </source>
</evidence>
<evidence type="ECO:0000259" key="4">
    <source>
        <dbReference type="Pfam" id="PF01807"/>
    </source>
</evidence>
<sequence length="294" mass="34309">MNISEAKRIRIVDFLQSLGYAPVRVCNHQYWYLSPYREEQSASFKVNDRLNEWYDFGLSEGGGIIELVMQLYRLSTVHEALRTIESRLSVSLPVHTRMPRFDTDIEEAMKDVRVLDLNHHALLSYLHSRSIDTDIARKYCKEIHYELRKRHYFSIAFENVSGGYEIRNPYYKGCIRKKDISFIGHIAEERQKHVCVYEGFMDYLSFLTLQRKGDTVACVQVPCDHVVMNSVSNLKRALQVLEPYSYIHCYLDNDMAGQKTVETIVGLHGIGAINETARYAEYKDLNDYLRGKKR</sequence>
<dbReference type="GO" id="GO:0003899">
    <property type="term" value="F:DNA-directed RNA polymerase activity"/>
    <property type="evidence" value="ECO:0007669"/>
    <property type="project" value="InterPro"/>
</dbReference>
<dbReference type="InterPro" id="IPR036977">
    <property type="entry name" value="DNA_primase_Znf_CHC2"/>
</dbReference>
<reference evidence="5 6" key="1">
    <citation type="journal article" date="2019" name="Nat. Med.">
        <title>A library of human gut bacterial isolates paired with longitudinal multiomics data enables mechanistic microbiome research.</title>
        <authorList>
            <person name="Poyet M."/>
            <person name="Groussin M."/>
            <person name="Gibbons S.M."/>
            <person name="Avila-Pacheco J."/>
            <person name="Jiang X."/>
            <person name="Kearney S.M."/>
            <person name="Perrotta A.R."/>
            <person name="Berdy B."/>
            <person name="Zhao S."/>
            <person name="Lieberman T.D."/>
            <person name="Swanson P.K."/>
            <person name="Smith M."/>
            <person name="Roesemann S."/>
            <person name="Alexander J.E."/>
            <person name="Rich S.A."/>
            <person name="Livny J."/>
            <person name="Vlamakis H."/>
            <person name="Clish C."/>
            <person name="Bullock K."/>
            <person name="Deik A."/>
            <person name="Scott J."/>
            <person name="Pierce K.A."/>
            <person name="Xavier R.J."/>
            <person name="Alm E.J."/>
        </authorList>
    </citation>
    <scope>NUCLEOTIDE SEQUENCE [LARGE SCALE GENOMIC DNA]</scope>
    <source>
        <strain evidence="5 6">BIOML-A5</strain>
    </source>
</reference>
<proteinExistence type="predicted"/>
<dbReference type="EMBL" id="VVZB01000013">
    <property type="protein sequence ID" value="KAA5380421.1"/>
    <property type="molecule type" value="Genomic_DNA"/>
</dbReference>
<dbReference type="Pfam" id="PF01807">
    <property type="entry name" value="Zn_ribbon_DnaG"/>
    <property type="match status" value="1"/>
</dbReference>